<comment type="caution">
    <text evidence="2">The sequence shown here is derived from an EMBL/GenBank/DDBJ whole genome shotgun (WGS) entry which is preliminary data.</text>
</comment>
<feature type="transmembrane region" description="Helical" evidence="1">
    <location>
        <begin position="219"/>
        <end position="241"/>
    </location>
</feature>
<evidence type="ECO:0000313" key="2">
    <source>
        <dbReference type="EMBL" id="MFC3849850.1"/>
    </source>
</evidence>
<dbReference type="Proteomes" id="UP001595751">
    <property type="component" value="Unassembled WGS sequence"/>
</dbReference>
<proteinExistence type="predicted"/>
<protein>
    <submittedName>
        <fullName evidence="2">ABC transporter permease</fullName>
    </submittedName>
</protein>
<feature type="transmembrane region" description="Helical" evidence="1">
    <location>
        <begin position="6"/>
        <end position="26"/>
    </location>
</feature>
<evidence type="ECO:0000256" key="1">
    <source>
        <dbReference type="SAM" id="Phobius"/>
    </source>
</evidence>
<dbReference type="PANTHER" id="PTHR30188:SF4">
    <property type="entry name" value="PROTEIN TRIGALACTOSYLDIACYLGLYCEROL 1, CHLOROPLASTIC"/>
    <property type="match status" value="1"/>
</dbReference>
<feature type="transmembrane region" description="Helical" evidence="1">
    <location>
        <begin position="38"/>
        <end position="60"/>
    </location>
</feature>
<gene>
    <name evidence="2" type="ORF">ACFORJ_06680</name>
</gene>
<feature type="transmembrane region" description="Helical" evidence="1">
    <location>
        <begin position="80"/>
        <end position="101"/>
    </location>
</feature>
<feature type="transmembrane region" description="Helical" evidence="1">
    <location>
        <begin position="183"/>
        <end position="207"/>
    </location>
</feature>
<dbReference type="PANTHER" id="PTHR30188">
    <property type="entry name" value="ABC TRANSPORTER PERMEASE PROTEIN-RELATED"/>
    <property type="match status" value="1"/>
</dbReference>
<name>A0ABV7ZNT9_9CORY</name>
<dbReference type="EMBL" id="JBHRZN010000002">
    <property type="protein sequence ID" value="MFC3849850.1"/>
    <property type="molecule type" value="Genomic_DNA"/>
</dbReference>
<sequence>MGNLVGFSVYAIYRMIVVCLTFRLSLSEVHDQSRFISRVCSVPALLLTIPVGALIAISVGNLAGKLGAEGYSGAATGMVIVGQAAALVCALMLAGVAGSAITADLGARKIREEIDAMEVMGVDPVDRLVVPRLIATMLVAVAMCSLVAFAGVIATMLYQVYYLKGNGGEFLATFSAYSRSSDLIASLVKALFFGLASALVCTFKGLIAKEGASGVADAVNEAVVIAFVVAFVVNTVLSQLYSVLVPAVGNYV</sequence>
<reference evidence="3" key="1">
    <citation type="journal article" date="2019" name="Int. J. Syst. Evol. Microbiol.">
        <title>The Global Catalogue of Microorganisms (GCM) 10K type strain sequencing project: providing services to taxonomists for standard genome sequencing and annotation.</title>
        <authorList>
            <consortium name="The Broad Institute Genomics Platform"/>
            <consortium name="The Broad Institute Genome Sequencing Center for Infectious Disease"/>
            <person name="Wu L."/>
            <person name="Ma J."/>
        </authorList>
    </citation>
    <scope>NUCLEOTIDE SEQUENCE [LARGE SCALE GENOMIC DNA]</scope>
    <source>
        <strain evidence="3">CCUG 53252</strain>
    </source>
</reference>
<keyword evidence="1" id="KW-0472">Membrane</keyword>
<feature type="transmembrane region" description="Helical" evidence="1">
    <location>
        <begin position="137"/>
        <end position="163"/>
    </location>
</feature>
<dbReference type="Pfam" id="PF02405">
    <property type="entry name" value="MlaE"/>
    <property type="match status" value="1"/>
</dbReference>
<accession>A0ABV7ZNT9</accession>
<keyword evidence="1" id="KW-1133">Transmembrane helix</keyword>
<dbReference type="RefSeq" id="WP_241485405.1">
    <property type="nucleotide sequence ID" value="NZ_CP047211.1"/>
</dbReference>
<keyword evidence="1" id="KW-0812">Transmembrane</keyword>
<dbReference type="InterPro" id="IPR030802">
    <property type="entry name" value="Permease_MalE"/>
</dbReference>
<evidence type="ECO:0000313" key="3">
    <source>
        <dbReference type="Proteomes" id="UP001595751"/>
    </source>
</evidence>
<organism evidence="2 3">
    <name type="scientific">Corynebacterium hansenii</name>
    <dbReference type="NCBI Taxonomy" id="394964"/>
    <lineage>
        <taxon>Bacteria</taxon>
        <taxon>Bacillati</taxon>
        <taxon>Actinomycetota</taxon>
        <taxon>Actinomycetes</taxon>
        <taxon>Mycobacteriales</taxon>
        <taxon>Corynebacteriaceae</taxon>
        <taxon>Corynebacterium</taxon>
    </lineage>
</organism>
<keyword evidence="3" id="KW-1185">Reference proteome</keyword>